<dbReference type="EMBL" id="CP112866">
    <property type="protein sequence ID" value="UZW17110.1"/>
    <property type="molecule type" value="Genomic_DNA"/>
</dbReference>
<gene>
    <name evidence="2" type="ORF">OSC50_17165</name>
</gene>
<feature type="transmembrane region" description="Helical" evidence="1">
    <location>
        <begin position="46"/>
        <end position="63"/>
    </location>
</feature>
<reference evidence="2" key="1">
    <citation type="submission" date="2022-11" db="EMBL/GenBank/DDBJ databases">
        <title>Taxonomic description of a new Pseudomonas species.</title>
        <authorList>
            <person name="Tambong J.T."/>
        </authorList>
    </citation>
    <scope>NUCLEOTIDE SEQUENCE</scope>
    <source>
        <strain evidence="2">S1Bt42</strain>
    </source>
</reference>
<sequence length="145" mass="16259">MSSVKRRRAFPFYNHSTPLILGRLLYLPEGVTPYLENMEQGMIRNIVVVGLLGFSGLALAQWGDVEYNATLKKEYIYCGSQKSLDEFGAFAQDGDEDGANKMVSDGKCRISSGMKVRVFQENEYAASFLSPSGKAFYTFKAWLKK</sequence>
<evidence type="ECO:0000313" key="2">
    <source>
        <dbReference type="EMBL" id="UZW17110.1"/>
    </source>
</evidence>
<organism evidence="2 3">
    <name type="scientific">Pseudomonas quebecensis</name>
    <dbReference type="NCBI Taxonomy" id="2995174"/>
    <lineage>
        <taxon>Bacteria</taxon>
        <taxon>Pseudomonadati</taxon>
        <taxon>Pseudomonadota</taxon>
        <taxon>Gammaproteobacteria</taxon>
        <taxon>Pseudomonadales</taxon>
        <taxon>Pseudomonadaceae</taxon>
        <taxon>Pseudomonas</taxon>
    </lineage>
</organism>
<keyword evidence="1" id="KW-1133">Transmembrane helix</keyword>
<protein>
    <submittedName>
        <fullName evidence="2">Uncharacterized protein</fullName>
    </submittedName>
</protein>
<evidence type="ECO:0000256" key="1">
    <source>
        <dbReference type="SAM" id="Phobius"/>
    </source>
</evidence>
<keyword evidence="1" id="KW-0812">Transmembrane</keyword>
<proteinExistence type="predicted"/>
<dbReference type="RefSeq" id="WP_266248413.1">
    <property type="nucleotide sequence ID" value="NZ_CP112866.1"/>
</dbReference>
<keyword evidence="3" id="KW-1185">Reference proteome</keyword>
<keyword evidence="1" id="KW-0472">Membrane</keyword>
<dbReference type="Proteomes" id="UP001164116">
    <property type="component" value="Chromosome"/>
</dbReference>
<accession>A0ABY6QBA9</accession>
<evidence type="ECO:0000313" key="3">
    <source>
        <dbReference type="Proteomes" id="UP001164116"/>
    </source>
</evidence>
<name>A0ABY6QBA9_9PSED</name>